<dbReference type="PANTHER" id="PTHR47219:SF9">
    <property type="entry name" value="GTPASE ACTIVATING PROTEIN AND CENTROSOME-ASSOCIATED, ISOFORM B"/>
    <property type="match status" value="1"/>
</dbReference>
<reference evidence="3 4" key="1">
    <citation type="journal article" date="2017" name="Mol. Biol. Evol.">
        <title>The 4-celled Tetrabaena socialis nuclear genome reveals the essential components for genetic control of cell number at the origin of multicellularity in the volvocine lineage.</title>
        <authorList>
            <person name="Featherston J."/>
            <person name="Arakaki Y."/>
            <person name="Hanschen E.R."/>
            <person name="Ferris P.J."/>
            <person name="Michod R.E."/>
            <person name="Olson B.J.S.C."/>
            <person name="Nozaki H."/>
            <person name="Durand P.M."/>
        </authorList>
    </citation>
    <scope>NUCLEOTIDE SEQUENCE [LARGE SCALE GENOMIC DNA]</scope>
    <source>
        <strain evidence="3 4">NIES-571</strain>
    </source>
</reference>
<comment type="caution">
    <text evidence="3">The sequence shown here is derived from an EMBL/GenBank/DDBJ whole genome shotgun (WGS) entry which is preliminary data.</text>
</comment>
<dbReference type="PROSITE" id="PS50086">
    <property type="entry name" value="TBC_RABGAP"/>
    <property type="match status" value="1"/>
</dbReference>
<dbReference type="EMBL" id="PGGS01000064">
    <property type="protein sequence ID" value="PNH10162.1"/>
    <property type="molecule type" value="Genomic_DNA"/>
</dbReference>
<evidence type="ECO:0000313" key="3">
    <source>
        <dbReference type="EMBL" id="PNH10162.1"/>
    </source>
</evidence>
<dbReference type="PANTHER" id="PTHR47219">
    <property type="entry name" value="RAB GTPASE-ACTIVATING PROTEIN 1-LIKE"/>
    <property type="match status" value="1"/>
</dbReference>
<feature type="region of interest" description="Disordered" evidence="1">
    <location>
        <begin position="268"/>
        <end position="311"/>
    </location>
</feature>
<organism evidence="3 4">
    <name type="scientific">Tetrabaena socialis</name>
    <dbReference type="NCBI Taxonomy" id="47790"/>
    <lineage>
        <taxon>Eukaryota</taxon>
        <taxon>Viridiplantae</taxon>
        <taxon>Chlorophyta</taxon>
        <taxon>core chlorophytes</taxon>
        <taxon>Chlorophyceae</taxon>
        <taxon>CS clade</taxon>
        <taxon>Chlamydomonadales</taxon>
        <taxon>Tetrabaenaceae</taxon>
        <taxon>Tetrabaena</taxon>
    </lineage>
</organism>
<keyword evidence="4" id="KW-1185">Reference proteome</keyword>
<evidence type="ECO:0000256" key="1">
    <source>
        <dbReference type="SAM" id="MobiDB-lite"/>
    </source>
</evidence>
<gene>
    <name evidence="3" type="ORF">TSOC_003139</name>
</gene>
<dbReference type="SUPFAM" id="SSF47923">
    <property type="entry name" value="Ypt/Rab-GAP domain of gyp1p"/>
    <property type="match status" value="2"/>
</dbReference>
<protein>
    <submittedName>
        <fullName evidence="3">Rab GTPase-activating protein 1-like</fullName>
    </submittedName>
</protein>
<dbReference type="SMART" id="SM00164">
    <property type="entry name" value="TBC"/>
    <property type="match status" value="1"/>
</dbReference>
<feature type="compositionally biased region" description="Gly residues" evidence="1">
    <location>
        <begin position="301"/>
        <end position="311"/>
    </location>
</feature>
<dbReference type="Gene3D" id="1.10.8.270">
    <property type="entry name" value="putative rabgap domain of human tbc1 domain family member 14 like domains"/>
    <property type="match status" value="1"/>
</dbReference>
<accession>A0A2J8ACB0</accession>
<name>A0A2J8ACB0_9CHLO</name>
<sequence>MANEGISVPARIKDFVTGQVKERFLGLLSSLRPNGAPRILIEDETEVYLQVGRNVWHAPRQLRVELWMSSLARRASLVDEYQKYLAQDIAREAAVDIDKDVQRTFPNTRRFHSEDGQAQLRSVLRAYAAYDPEVAYCQGMNFIAGLLLMYLPSEAHAFAALVVLMEDRKLRSFYHRSMALLQVQLWQLSRLISPALNQHLEALGVVPMLYGASWLMTAFSADFPIPFSARIMDVMLGDQCECALLKASGGSFLNREGWVGNMNSSAFISTHEQPGRGTPVQPRRLARVRGRGAEGASDARQGGGGREANGH</sequence>
<dbReference type="Proteomes" id="UP000236333">
    <property type="component" value="Unassembled WGS sequence"/>
</dbReference>
<dbReference type="FunFam" id="1.10.8.270:FF:000016">
    <property type="entry name" value="TBC1 domain family member 2A"/>
    <property type="match status" value="1"/>
</dbReference>
<dbReference type="GO" id="GO:0005096">
    <property type="term" value="F:GTPase activator activity"/>
    <property type="evidence" value="ECO:0007669"/>
    <property type="project" value="TreeGrafter"/>
</dbReference>
<evidence type="ECO:0000313" key="4">
    <source>
        <dbReference type="Proteomes" id="UP000236333"/>
    </source>
</evidence>
<proteinExistence type="predicted"/>
<dbReference type="AlphaFoldDB" id="A0A2J8ACB0"/>
<evidence type="ECO:0000259" key="2">
    <source>
        <dbReference type="PROSITE" id="PS50086"/>
    </source>
</evidence>
<dbReference type="InterPro" id="IPR050302">
    <property type="entry name" value="Rab_GAP_TBC_domain"/>
</dbReference>
<dbReference type="GO" id="GO:0031267">
    <property type="term" value="F:small GTPase binding"/>
    <property type="evidence" value="ECO:0007669"/>
    <property type="project" value="TreeGrafter"/>
</dbReference>
<dbReference type="OrthoDB" id="294251at2759"/>
<dbReference type="Pfam" id="PF00566">
    <property type="entry name" value="RabGAP-TBC"/>
    <property type="match status" value="1"/>
</dbReference>
<dbReference type="InterPro" id="IPR035969">
    <property type="entry name" value="Rab-GAP_TBC_sf"/>
</dbReference>
<dbReference type="Gene3D" id="1.10.472.80">
    <property type="entry name" value="Ypt/Rab-GAP domain of gyp1p, domain 3"/>
    <property type="match status" value="1"/>
</dbReference>
<feature type="domain" description="Rab-GAP TBC" evidence="2">
    <location>
        <begin position="57"/>
        <end position="239"/>
    </location>
</feature>
<dbReference type="InterPro" id="IPR000195">
    <property type="entry name" value="Rab-GAP-TBC_dom"/>
</dbReference>